<dbReference type="EMBL" id="BAAAKJ010000231">
    <property type="protein sequence ID" value="GAA1400876.1"/>
    <property type="molecule type" value="Genomic_DNA"/>
</dbReference>
<organism evidence="2 3">
    <name type="scientific">Kitasatospora putterlickiae</name>
    <dbReference type="NCBI Taxonomy" id="221725"/>
    <lineage>
        <taxon>Bacteria</taxon>
        <taxon>Bacillati</taxon>
        <taxon>Actinomycetota</taxon>
        <taxon>Actinomycetes</taxon>
        <taxon>Kitasatosporales</taxon>
        <taxon>Streptomycetaceae</taxon>
        <taxon>Kitasatospora</taxon>
    </lineage>
</organism>
<keyword evidence="3" id="KW-1185">Reference proteome</keyword>
<dbReference type="RefSeq" id="WP_344338186.1">
    <property type="nucleotide sequence ID" value="NZ_BAAAKJ010000231.1"/>
</dbReference>
<comment type="caution">
    <text evidence="2">The sequence shown here is derived from an EMBL/GenBank/DDBJ whole genome shotgun (WGS) entry which is preliminary data.</text>
</comment>
<name>A0ABP4IWC5_9ACTN</name>
<proteinExistence type="predicted"/>
<dbReference type="Proteomes" id="UP001499863">
    <property type="component" value="Unassembled WGS sequence"/>
</dbReference>
<evidence type="ECO:0008006" key="4">
    <source>
        <dbReference type="Google" id="ProtNLM"/>
    </source>
</evidence>
<accession>A0ABP4IWC5</accession>
<protein>
    <recommendedName>
        <fullName evidence="4">PH domain-containing protein</fullName>
    </recommendedName>
</protein>
<feature type="transmembrane region" description="Helical" evidence="1">
    <location>
        <begin position="36"/>
        <end position="55"/>
    </location>
</feature>
<keyword evidence="1" id="KW-0472">Membrane</keyword>
<keyword evidence="1" id="KW-1133">Transmembrane helix</keyword>
<evidence type="ECO:0000313" key="2">
    <source>
        <dbReference type="EMBL" id="GAA1400876.1"/>
    </source>
</evidence>
<evidence type="ECO:0000256" key="1">
    <source>
        <dbReference type="SAM" id="Phobius"/>
    </source>
</evidence>
<keyword evidence="1" id="KW-0812">Transmembrane</keyword>
<reference evidence="3" key="1">
    <citation type="journal article" date="2019" name="Int. J. Syst. Evol. Microbiol.">
        <title>The Global Catalogue of Microorganisms (GCM) 10K type strain sequencing project: providing services to taxonomists for standard genome sequencing and annotation.</title>
        <authorList>
            <consortium name="The Broad Institute Genomics Platform"/>
            <consortium name="The Broad Institute Genome Sequencing Center for Infectious Disease"/>
            <person name="Wu L."/>
            <person name="Ma J."/>
        </authorList>
    </citation>
    <scope>NUCLEOTIDE SEQUENCE [LARGE SCALE GENOMIC DNA]</scope>
    <source>
        <strain evidence="3">JCM 12393</strain>
    </source>
</reference>
<evidence type="ECO:0000313" key="3">
    <source>
        <dbReference type="Proteomes" id="UP001499863"/>
    </source>
</evidence>
<sequence length="140" mass="14869">MSLTYFVLGGACLLIAVAIAVGLVTKWARAEVEHLIPVLILGVPGAVLTFRAPLFRVSFGPTGLRYSGLLSARSYAWADVREVRVAVLKGRVYSSDVPELVLVSGGTDPLYMMAGHSSGGTNRRVRRLVAELEAARAAAS</sequence>
<gene>
    <name evidence="2" type="ORF">GCM10009639_42450</name>
</gene>